<evidence type="ECO:0000256" key="1">
    <source>
        <dbReference type="SAM" id="MobiDB-lite"/>
    </source>
</evidence>
<organism evidence="2 3">
    <name type="scientific">Immersiella caudata</name>
    <dbReference type="NCBI Taxonomy" id="314043"/>
    <lineage>
        <taxon>Eukaryota</taxon>
        <taxon>Fungi</taxon>
        <taxon>Dikarya</taxon>
        <taxon>Ascomycota</taxon>
        <taxon>Pezizomycotina</taxon>
        <taxon>Sordariomycetes</taxon>
        <taxon>Sordariomycetidae</taxon>
        <taxon>Sordariales</taxon>
        <taxon>Lasiosphaeriaceae</taxon>
        <taxon>Immersiella</taxon>
    </lineage>
</organism>
<proteinExistence type="predicted"/>
<dbReference type="Proteomes" id="UP001175000">
    <property type="component" value="Unassembled WGS sequence"/>
</dbReference>
<feature type="region of interest" description="Disordered" evidence="1">
    <location>
        <begin position="130"/>
        <end position="187"/>
    </location>
</feature>
<evidence type="ECO:0008006" key="4">
    <source>
        <dbReference type="Google" id="ProtNLM"/>
    </source>
</evidence>
<comment type="caution">
    <text evidence="2">The sequence shown here is derived from an EMBL/GenBank/DDBJ whole genome shotgun (WGS) entry which is preliminary data.</text>
</comment>
<evidence type="ECO:0000313" key="3">
    <source>
        <dbReference type="Proteomes" id="UP001175000"/>
    </source>
</evidence>
<gene>
    <name evidence="2" type="ORF">B0T14DRAFT_602304</name>
</gene>
<sequence>MPALSRVREQLGLFWESALPEQQAALQRFLTTSPTVQNPNNSIIPPADEARTRLDYAKKLQEKIRKTLNNPRWRFKATHVATLFVMPIDSLREMANTGLNPNYYEHINAECALDMVADLVTFFISGLSRDSDDDDDDDGMSLSESRRKRPRKAERSSNGNSSAGASSVVTNTPSVQRNPGTRRKYEATKCRDRGKQCIFLGTANPQVCHILPWCWNATEINNRRTTQLLLTMALFGKREWHRLLASAVGASDYAWNMIAVNSQLRTWWGKGYWGVKCMSIEPVSGGPKYKVTLQFHWMPERSQLPRNRWISIELGDGQKMLDDLTTWNGNPGDQLRDGGLVAACNPSSCQPLLSGHVSHVLLDEKKDAENMKDMLDLQWALIRVASLAGAAEVPDSPYDSDDDSDYGVTEAVHGSSDVEKWLEGTAIATSSREQPKDTTDG</sequence>
<accession>A0AA39WYZ9</accession>
<keyword evidence="3" id="KW-1185">Reference proteome</keyword>
<dbReference type="AlphaFoldDB" id="A0AA39WYZ9"/>
<feature type="region of interest" description="Disordered" evidence="1">
    <location>
        <begin position="393"/>
        <end position="441"/>
    </location>
</feature>
<reference evidence="2" key="1">
    <citation type="submission" date="2023-06" db="EMBL/GenBank/DDBJ databases">
        <title>Genome-scale phylogeny and comparative genomics of the fungal order Sordariales.</title>
        <authorList>
            <consortium name="Lawrence Berkeley National Laboratory"/>
            <person name="Hensen N."/>
            <person name="Bonometti L."/>
            <person name="Westerberg I."/>
            <person name="Brannstrom I.O."/>
            <person name="Guillou S."/>
            <person name="Cros-Aarteil S."/>
            <person name="Calhoun S."/>
            <person name="Haridas S."/>
            <person name="Kuo A."/>
            <person name="Mondo S."/>
            <person name="Pangilinan J."/>
            <person name="Riley R."/>
            <person name="Labutti K."/>
            <person name="Andreopoulos B."/>
            <person name="Lipzen A."/>
            <person name="Chen C."/>
            <person name="Yanf M."/>
            <person name="Daum C."/>
            <person name="Ng V."/>
            <person name="Clum A."/>
            <person name="Steindorff A."/>
            <person name="Ohm R."/>
            <person name="Martin F."/>
            <person name="Silar P."/>
            <person name="Natvig D."/>
            <person name="Lalanne C."/>
            <person name="Gautier V."/>
            <person name="Ament-Velasquez S.L."/>
            <person name="Kruys A."/>
            <person name="Hutchinson M.I."/>
            <person name="Powell A.J."/>
            <person name="Barry K."/>
            <person name="Miller A.N."/>
            <person name="Grigoriev I.V."/>
            <person name="Debuchy R."/>
            <person name="Gladieux P."/>
            <person name="Thoren M.H."/>
            <person name="Johannesson H."/>
        </authorList>
    </citation>
    <scope>NUCLEOTIDE SEQUENCE</scope>
    <source>
        <strain evidence="2">CBS 606.72</strain>
    </source>
</reference>
<name>A0AA39WYZ9_9PEZI</name>
<dbReference type="EMBL" id="JAULSU010000003">
    <property type="protein sequence ID" value="KAK0623805.1"/>
    <property type="molecule type" value="Genomic_DNA"/>
</dbReference>
<feature type="compositionally biased region" description="Polar residues" evidence="1">
    <location>
        <begin position="170"/>
        <end position="179"/>
    </location>
</feature>
<feature type="compositionally biased region" description="Low complexity" evidence="1">
    <location>
        <begin position="156"/>
        <end position="169"/>
    </location>
</feature>
<protein>
    <recommendedName>
        <fullName evidence="4">HNH nuclease domain-containing protein</fullName>
    </recommendedName>
</protein>
<evidence type="ECO:0000313" key="2">
    <source>
        <dbReference type="EMBL" id="KAK0623805.1"/>
    </source>
</evidence>